<dbReference type="Proteomes" id="UP000060699">
    <property type="component" value="Chromosome"/>
</dbReference>
<proteinExistence type="predicted"/>
<dbReference type="KEGG" id="rdp:RD2015_3503"/>
<gene>
    <name evidence="1" type="ORF">RD2015_3503</name>
</gene>
<evidence type="ECO:0000313" key="2">
    <source>
        <dbReference type="Proteomes" id="UP000060699"/>
    </source>
</evidence>
<keyword evidence="2" id="KW-1185">Reference proteome</keyword>
<dbReference type="STRING" id="76731.RD2015_3503"/>
<dbReference type="AlphaFoldDB" id="A0A0U3CGZ8"/>
<dbReference type="EMBL" id="CP013729">
    <property type="protein sequence ID" value="ALV07960.1"/>
    <property type="molecule type" value="Genomic_DNA"/>
</dbReference>
<reference evidence="1 2" key="1">
    <citation type="submission" date="2015-12" db="EMBL/GenBank/DDBJ databases">
        <title>Complete genome of Roseateles depolymerans KCTC 42856.</title>
        <authorList>
            <person name="Kim K.M."/>
        </authorList>
    </citation>
    <scope>NUCLEOTIDE SEQUENCE [LARGE SCALE GENOMIC DNA]</scope>
    <source>
        <strain evidence="1 2">KCTC 42856</strain>
    </source>
</reference>
<protein>
    <submittedName>
        <fullName evidence="1">Uncharacterized protein</fullName>
    </submittedName>
</protein>
<name>A0A0U3CGZ8_9BURK</name>
<evidence type="ECO:0000313" key="1">
    <source>
        <dbReference type="EMBL" id="ALV07960.1"/>
    </source>
</evidence>
<dbReference type="PATRIC" id="fig|76731.3.peg.3590"/>
<dbReference type="RefSeq" id="WP_147306947.1">
    <property type="nucleotide sequence ID" value="NZ_CP013729.1"/>
</dbReference>
<accession>A0A0U3CGZ8</accession>
<dbReference type="OrthoDB" id="8561678at2"/>
<organism evidence="1 2">
    <name type="scientific">Roseateles depolymerans</name>
    <dbReference type="NCBI Taxonomy" id="76731"/>
    <lineage>
        <taxon>Bacteria</taxon>
        <taxon>Pseudomonadati</taxon>
        <taxon>Pseudomonadota</taxon>
        <taxon>Betaproteobacteria</taxon>
        <taxon>Burkholderiales</taxon>
        <taxon>Sphaerotilaceae</taxon>
        <taxon>Roseateles</taxon>
    </lineage>
</organism>
<sequence>MASLLAPATPSVLPRLPAGTATASAAGSGATAVAGASATSSALAGSGGFTAQAGAVLGNEFRPATQGLAATAQTLAAPPTSGLIERGETDPSVALRADAELPLSRQPGQQQRLGRLQQGLDYLDRLASSVQQVKHGLSDTLARRSAPSDSLNQQVEQLRQLWSQRAEAAGGRVDAQLQAAEGPDASARQRFKLRGLDLAVLQQGGRETLRLQLPGQAVPQGEGTSSKPVQLAVTLQGEGTQEQLNVLAKALAPAGLEVLVQGQDIVFQMAEAQWPALRDGLTVRGEGKRFPSGQPVRAMLEPAPEALQPQRWNLQDVKGQREALGQLLQAEPRLAQARQTLGQQFQQTAKPVVTNVEEAKDLVSDITSTMKALDFQSLGALLPAVQGLHRQRVQQLLNPR</sequence>